<protein>
    <submittedName>
        <fullName evidence="1">Uncharacterized protein</fullName>
    </submittedName>
</protein>
<sequence length="142" mass="16142">MLEKIAEFIVPTVWPWFKTVKCIVATEKSILLKFPPSGIFRVDRFRGNRNKRASKKFHCTGAVCSAPDFPITNFAERKTWLSEEERDITLQQSFNIHQMDKDSCGQAFCRKSDSGAKAIYTDGSKTDEGVLEAHIAFSKTME</sequence>
<evidence type="ECO:0000313" key="1">
    <source>
        <dbReference type="EMBL" id="GBL86654.1"/>
    </source>
</evidence>
<evidence type="ECO:0000313" key="2">
    <source>
        <dbReference type="Proteomes" id="UP000499080"/>
    </source>
</evidence>
<comment type="caution">
    <text evidence="1">The sequence shown here is derived from an EMBL/GenBank/DDBJ whole genome shotgun (WGS) entry which is preliminary data.</text>
</comment>
<dbReference type="Proteomes" id="UP000499080">
    <property type="component" value="Unassembled WGS sequence"/>
</dbReference>
<proteinExistence type="predicted"/>
<gene>
    <name evidence="1" type="ORF">AVEN_194891_1</name>
</gene>
<name>A0A4Y2B6G7_ARAVE</name>
<reference evidence="1 2" key="1">
    <citation type="journal article" date="2019" name="Sci. Rep.">
        <title>Orb-weaving spider Araneus ventricosus genome elucidates the spidroin gene catalogue.</title>
        <authorList>
            <person name="Kono N."/>
            <person name="Nakamura H."/>
            <person name="Ohtoshi R."/>
            <person name="Moran D.A.P."/>
            <person name="Shinohara A."/>
            <person name="Yoshida Y."/>
            <person name="Fujiwara M."/>
            <person name="Mori M."/>
            <person name="Tomita M."/>
            <person name="Arakawa K."/>
        </authorList>
    </citation>
    <scope>NUCLEOTIDE SEQUENCE [LARGE SCALE GENOMIC DNA]</scope>
</reference>
<dbReference type="EMBL" id="BGPR01000049">
    <property type="protein sequence ID" value="GBL86654.1"/>
    <property type="molecule type" value="Genomic_DNA"/>
</dbReference>
<keyword evidence="2" id="KW-1185">Reference proteome</keyword>
<dbReference type="AlphaFoldDB" id="A0A4Y2B6G7"/>
<accession>A0A4Y2B6G7</accession>
<organism evidence="1 2">
    <name type="scientific">Araneus ventricosus</name>
    <name type="common">Orbweaver spider</name>
    <name type="synonym">Epeira ventricosa</name>
    <dbReference type="NCBI Taxonomy" id="182803"/>
    <lineage>
        <taxon>Eukaryota</taxon>
        <taxon>Metazoa</taxon>
        <taxon>Ecdysozoa</taxon>
        <taxon>Arthropoda</taxon>
        <taxon>Chelicerata</taxon>
        <taxon>Arachnida</taxon>
        <taxon>Araneae</taxon>
        <taxon>Araneomorphae</taxon>
        <taxon>Entelegynae</taxon>
        <taxon>Araneoidea</taxon>
        <taxon>Araneidae</taxon>
        <taxon>Araneus</taxon>
    </lineage>
</organism>